<dbReference type="AlphaFoldDB" id="A0AAW0ED25"/>
<name>A0AAW0ED25_9AGAR</name>
<accession>A0AAW0ED25</accession>
<feature type="non-terminal residue" evidence="2">
    <location>
        <position position="251"/>
    </location>
</feature>
<organism evidence="2 3">
    <name type="scientific">Favolaschia claudopus</name>
    <dbReference type="NCBI Taxonomy" id="2862362"/>
    <lineage>
        <taxon>Eukaryota</taxon>
        <taxon>Fungi</taxon>
        <taxon>Dikarya</taxon>
        <taxon>Basidiomycota</taxon>
        <taxon>Agaricomycotina</taxon>
        <taxon>Agaricomycetes</taxon>
        <taxon>Agaricomycetidae</taxon>
        <taxon>Agaricales</taxon>
        <taxon>Marasmiineae</taxon>
        <taxon>Mycenaceae</taxon>
        <taxon>Favolaschia</taxon>
    </lineage>
</organism>
<dbReference type="Gene3D" id="2.60.120.260">
    <property type="entry name" value="Galactose-binding domain-like"/>
    <property type="match status" value="1"/>
</dbReference>
<feature type="chain" id="PRO_5043530423" evidence="1">
    <location>
        <begin position="22"/>
        <end position="251"/>
    </location>
</feature>
<feature type="signal peptide" evidence="1">
    <location>
        <begin position="1"/>
        <end position="21"/>
    </location>
</feature>
<evidence type="ECO:0000256" key="1">
    <source>
        <dbReference type="SAM" id="SignalP"/>
    </source>
</evidence>
<evidence type="ECO:0000313" key="2">
    <source>
        <dbReference type="EMBL" id="KAK7063401.1"/>
    </source>
</evidence>
<dbReference type="Proteomes" id="UP001362999">
    <property type="component" value="Unassembled WGS sequence"/>
</dbReference>
<protein>
    <submittedName>
        <fullName evidence="2">Uncharacterized protein</fullName>
    </submittedName>
</protein>
<sequence length="251" mass="27293">MFSLTHLLALLIHPLLPLTQAASLSPANITIDDTNTIYFSFDEGPVVLENPFWVPASVSDPCGYCSAQPGIVSSPGSILNQTWHDGRSGATGTFRFQGSAVYIYGIDILSSANMSFSLDSGSPVYHHYDGLNQFVFHSLFFSAESLKADIPHTLSWVLNTPNTNNTAAASGLFDYAVITMNGANGTTVTDPPQIRFKHCLFKQHMGRLSSPTNCTVGPWGACLTPIKQRLINQCLTKQRNETSGQTKNIFT</sequence>
<evidence type="ECO:0000313" key="3">
    <source>
        <dbReference type="Proteomes" id="UP001362999"/>
    </source>
</evidence>
<comment type="caution">
    <text evidence="2">The sequence shown here is derived from an EMBL/GenBank/DDBJ whole genome shotgun (WGS) entry which is preliminary data.</text>
</comment>
<keyword evidence="1" id="KW-0732">Signal</keyword>
<gene>
    <name evidence="2" type="ORF">R3P38DRAFT_3249060</name>
</gene>
<dbReference type="EMBL" id="JAWWNJ010000001">
    <property type="protein sequence ID" value="KAK7063401.1"/>
    <property type="molecule type" value="Genomic_DNA"/>
</dbReference>
<reference evidence="2 3" key="1">
    <citation type="journal article" date="2024" name="J Genomics">
        <title>Draft genome sequencing and assembly of Favolaschia claudopus CIRM-BRFM 2984 isolated from oak limbs.</title>
        <authorList>
            <person name="Navarro D."/>
            <person name="Drula E."/>
            <person name="Chaduli D."/>
            <person name="Cazenave R."/>
            <person name="Ahrendt S."/>
            <person name="Wang J."/>
            <person name="Lipzen A."/>
            <person name="Daum C."/>
            <person name="Barry K."/>
            <person name="Grigoriev I.V."/>
            <person name="Favel A."/>
            <person name="Rosso M.N."/>
            <person name="Martin F."/>
        </authorList>
    </citation>
    <scope>NUCLEOTIDE SEQUENCE [LARGE SCALE GENOMIC DNA]</scope>
    <source>
        <strain evidence="2 3">CIRM-BRFM 2984</strain>
    </source>
</reference>
<keyword evidence="3" id="KW-1185">Reference proteome</keyword>
<proteinExistence type="predicted"/>